<feature type="signal peptide" evidence="1">
    <location>
        <begin position="1"/>
        <end position="27"/>
    </location>
</feature>
<gene>
    <name evidence="2" type="ORF">RM538_08725</name>
</gene>
<evidence type="ECO:0000313" key="2">
    <source>
        <dbReference type="EMBL" id="MDT0556085.1"/>
    </source>
</evidence>
<keyword evidence="3" id="KW-1185">Reference proteome</keyword>
<dbReference type="EMBL" id="JAVRHZ010000004">
    <property type="protein sequence ID" value="MDT0556085.1"/>
    <property type="molecule type" value="Genomic_DNA"/>
</dbReference>
<accession>A0ABU2YD32</accession>
<reference evidence="2 3" key="1">
    <citation type="submission" date="2023-09" db="EMBL/GenBank/DDBJ databases">
        <authorList>
            <person name="Rey-Velasco X."/>
        </authorList>
    </citation>
    <scope>NUCLEOTIDE SEQUENCE [LARGE SCALE GENOMIC DNA]</scope>
    <source>
        <strain evidence="2 3">W242</strain>
    </source>
</reference>
<evidence type="ECO:0000256" key="1">
    <source>
        <dbReference type="SAM" id="SignalP"/>
    </source>
</evidence>
<keyword evidence="1" id="KW-0732">Signal</keyword>
<evidence type="ECO:0000313" key="3">
    <source>
        <dbReference type="Proteomes" id="UP001254488"/>
    </source>
</evidence>
<dbReference type="Proteomes" id="UP001254488">
    <property type="component" value="Unassembled WGS sequence"/>
</dbReference>
<feature type="chain" id="PRO_5047494334" evidence="1">
    <location>
        <begin position="28"/>
        <end position="236"/>
    </location>
</feature>
<name>A0ABU2YD32_9FLAO</name>
<dbReference type="RefSeq" id="WP_311333037.1">
    <property type="nucleotide sequence ID" value="NZ_JAVRHZ010000004.1"/>
</dbReference>
<organism evidence="2 3">
    <name type="scientific">Patiriisocius hiemis</name>
    <dbReference type="NCBI Taxonomy" id="3075604"/>
    <lineage>
        <taxon>Bacteria</taxon>
        <taxon>Pseudomonadati</taxon>
        <taxon>Bacteroidota</taxon>
        <taxon>Flavobacteriia</taxon>
        <taxon>Flavobacteriales</taxon>
        <taxon>Flavobacteriaceae</taxon>
        <taxon>Patiriisocius</taxon>
    </lineage>
</organism>
<comment type="caution">
    <text evidence="2">The sequence shown here is derived from an EMBL/GenBank/DDBJ whole genome shotgun (WGS) entry which is preliminary data.</text>
</comment>
<protein>
    <submittedName>
        <fullName evidence="2">Uncharacterized protein</fullName>
    </submittedName>
</protein>
<proteinExistence type="predicted"/>
<sequence length="236" mass="25902">MKTNINNILKTVLFAVTFIAFTVTSSAQTCTSTIKSRTGTVYAAGPAKIDFKATSNSVEVSINKTGGKAKTTVNIYANNKFEGRIIFENGRDKPTKKKTITGVKNKNIRVEIVNQSVGNKFQYAMKAKGSTKNLSKSGRVTGRLVGQQKKTIYTKSSCTNKTKVIIKRTSGIARGTVRVWRKSGSSWVEHSSETFERSQPGNEMIINVNSGAELKIELKNISVGNTFEYVMNALVR</sequence>